<dbReference type="InterPro" id="IPR005467">
    <property type="entry name" value="His_kinase_dom"/>
</dbReference>
<evidence type="ECO:0000256" key="3">
    <source>
        <dbReference type="ARBA" id="ARBA00023012"/>
    </source>
</evidence>
<evidence type="ECO:0000313" key="7">
    <source>
        <dbReference type="EMBL" id="QJD93367.1"/>
    </source>
</evidence>
<accession>A0ABX6MGA7</accession>
<protein>
    <recommendedName>
        <fullName evidence="6">Histidine kinase domain-containing protein</fullName>
    </recommendedName>
</protein>
<dbReference type="SMART" id="SM00387">
    <property type="entry name" value="HATPase_c"/>
    <property type="match status" value="1"/>
</dbReference>
<gene>
    <name evidence="7" type="ORF">HH213_26765</name>
</gene>
<dbReference type="InterPro" id="IPR050482">
    <property type="entry name" value="Sensor_HK_TwoCompSys"/>
</dbReference>
<dbReference type="PANTHER" id="PTHR24421">
    <property type="entry name" value="NITRATE/NITRITE SENSOR PROTEIN NARX-RELATED"/>
    <property type="match status" value="1"/>
</dbReference>
<keyword evidence="4" id="KW-1133">Transmembrane helix</keyword>
<dbReference type="Pfam" id="PF07730">
    <property type="entry name" value="HisKA_3"/>
    <property type="match status" value="1"/>
</dbReference>
<reference evidence="7 8" key="1">
    <citation type="submission" date="2020-04" db="EMBL/GenBank/DDBJ databases">
        <title>Genome sequencing of novel species.</title>
        <authorList>
            <person name="Heo J."/>
            <person name="Kim S.-J."/>
            <person name="Kim J.-S."/>
            <person name="Hong S.-B."/>
            <person name="Kwon S.-W."/>
        </authorList>
    </citation>
    <scope>NUCLEOTIDE SEQUENCE [LARGE SCALE GENOMIC DNA]</scope>
    <source>
        <strain evidence="7 8">AF9R3</strain>
    </source>
</reference>
<dbReference type="PROSITE" id="PS50109">
    <property type="entry name" value="HIS_KIN"/>
    <property type="match status" value="1"/>
</dbReference>
<dbReference type="RefSeq" id="WP_169114295.1">
    <property type="nucleotide sequence ID" value="NZ_CP051684.1"/>
</dbReference>
<proteinExistence type="predicted"/>
<feature type="chain" id="PRO_5047545525" description="Histidine kinase domain-containing protein" evidence="5">
    <location>
        <begin position="24"/>
        <end position="971"/>
    </location>
</feature>
<evidence type="ECO:0000256" key="5">
    <source>
        <dbReference type="SAM" id="SignalP"/>
    </source>
</evidence>
<dbReference type="SUPFAM" id="SSF63829">
    <property type="entry name" value="Calcium-dependent phosphotriesterase"/>
    <property type="match status" value="2"/>
</dbReference>
<keyword evidence="3" id="KW-0902">Two-component regulatory system</keyword>
<evidence type="ECO:0000256" key="4">
    <source>
        <dbReference type="SAM" id="Phobius"/>
    </source>
</evidence>
<dbReference type="CDD" id="cd16917">
    <property type="entry name" value="HATPase_UhpB-NarQ-NarX-like"/>
    <property type="match status" value="1"/>
</dbReference>
<keyword evidence="5" id="KW-0732">Signal</keyword>
<name>A0ABX6MGA7_9BURK</name>
<dbReference type="InterPro" id="IPR036890">
    <property type="entry name" value="HATPase_C_sf"/>
</dbReference>
<dbReference type="Pfam" id="PF02518">
    <property type="entry name" value="HATPase_c"/>
    <property type="match status" value="1"/>
</dbReference>
<dbReference type="InterPro" id="IPR003594">
    <property type="entry name" value="HATPase_dom"/>
</dbReference>
<keyword evidence="4" id="KW-0812">Transmembrane</keyword>
<dbReference type="Pfam" id="PF07494">
    <property type="entry name" value="Reg_prop"/>
    <property type="match status" value="1"/>
</dbReference>
<dbReference type="InterPro" id="IPR011712">
    <property type="entry name" value="Sig_transdc_His_kin_sub3_dim/P"/>
</dbReference>
<dbReference type="PANTHER" id="PTHR24421:SF62">
    <property type="entry name" value="SENSORY TRANSDUCTION HISTIDINE KINASE"/>
    <property type="match status" value="1"/>
</dbReference>
<dbReference type="SUPFAM" id="SSF55874">
    <property type="entry name" value="ATPase domain of HSP90 chaperone/DNA topoisomerase II/histidine kinase"/>
    <property type="match status" value="1"/>
</dbReference>
<dbReference type="Gene3D" id="2.60.40.10">
    <property type="entry name" value="Immunoglobulins"/>
    <property type="match status" value="1"/>
</dbReference>
<feature type="transmembrane region" description="Helical" evidence="4">
    <location>
        <begin position="733"/>
        <end position="751"/>
    </location>
</feature>
<dbReference type="Gene3D" id="3.30.565.10">
    <property type="entry name" value="Histidine kinase-like ATPase, C-terminal domain"/>
    <property type="match status" value="1"/>
</dbReference>
<dbReference type="EMBL" id="CP051684">
    <property type="protein sequence ID" value="QJD93367.1"/>
    <property type="molecule type" value="Genomic_DNA"/>
</dbReference>
<evidence type="ECO:0000259" key="6">
    <source>
        <dbReference type="PROSITE" id="PS50109"/>
    </source>
</evidence>
<dbReference type="InterPro" id="IPR013783">
    <property type="entry name" value="Ig-like_fold"/>
</dbReference>
<dbReference type="Proteomes" id="UP000503117">
    <property type="component" value="Chromosome"/>
</dbReference>
<evidence type="ECO:0000256" key="2">
    <source>
        <dbReference type="ARBA" id="ARBA00022777"/>
    </source>
</evidence>
<sequence length="971" mass="105653">MICNYVGRSLAAICMAVSLHALAADNDTELLDYSRTQWTGAEGAPSGIGSMAQTRDGWLWLGTADGLYRFDGVRFERYQLPPQQGLNRDRINLVRAAPNGDLYITYHAEGMSVLHPDGRVETVNAPLPIRNSVGEIAIDSDGSMWVVAGNIQHFKDGKWQVVDDGEEWRTSRGISMLLDTQGGLWAGSDHAAWRLDRKTGRFAKMTDGGGQLLIAPDGAVWQVRGADDVRLLSAPTGSRPDPYPYSESTFGGMFDREGTLWLLNCPALACRVRPHGNGKVERVGDVHRLSGRETQTILEDREGNIWIATENGIDRFRRNRLRQSGLPGAGVKFSLATDGRGKIWAADIVSGSLWRLGVGAAPQLAQPAPVTLVANGRKGAVLVGGKRSIEVWRADGKQVIPLPPGADGRPRDYHMLGILDDGKVLWTATLETGLIGWRDGQWLPASAFNLPAKIFQSGPAGEGQLWLATGDGTLVFYDNDKLATYDIHALGMAASVFLSGEPLLSGTGGSGIFKNGKLTMLTAANPDVLRNVSGLAKTADGDRWLNGSAGLLHVRAADWQRVLDDPTQPVRYELLGALDGYAGRAVIETRWPSLMSPDGRHLWLLGTGGVMQVDTALLRPNYAVPLPVLVAVAADDKIYPASRAVLLPAGSERFRIDYTAPLLRAPEAARFEYWLEGVDPHWQQAGARRSAFYTNVGAGEYVFHLRVLNEDGVASTQDVAMRVVVAPTLTQSLWFRIACGVALAGLLYLLYRSRVRYLTRQLAARLEARTAERERIAVELHDTVLQSMHGVILSAENAADQMTGQPEARDRMVKVIQNANDAIMEGRDRVQSLRHGSEDELVDMFDKLVEREAAAVPIRVEQTGVSRALHLVVKDELFVIGREALRNAVRHARANSIAVRITYSGKELLLEIGDDGVGIPAEVLAAGGRPGHMGLAAMRRRAAQIGAKYSLESLPGQTLLRIAVPARLAYL</sequence>
<dbReference type="InterPro" id="IPR011123">
    <property type="entry name" value="Y_Y_Y"/>
</dbReference>
<keyword evidence="1" id="KW-0808">Transferase</keyword>
<dbReference type="InterPro" id="IPR011110">
    <property type="entry name" value="Reg_prop"/>
</dbReference>
<keyword evidence="4" id="KW-0472">Membrane</keyword>
<evidence type="ECO:0000256" key="1">
    <source>
        <dbReference type="ARBA" id="ARBA00022679"/>
    </source>
</evidence>
<organism evidence="7 8">
    <name type="scientific">Duganella dendranthematis</name>
    <dbReference type="NCBI Taxonomy" id="2728021"/>
    <lineage>
        <taxon>Bacteria</taxon>
        <taxon>Pseudomonadati</taxon>
        <taxon>Pseudomonadota</taxon>
        <taxon>Betaproteobacteria</taxon>
        <taxon>Burkholderiales</taxon>
        <taxon>Oxalobacteraceae</taxon>
        <taxon>Telluria group</taxon>
        <taxon>Duganella</taxon>
    </lineage>
</organism>
<keyword evidence="8" id="KW-1185">Reference proteome</keyword>
<feature type="signal peptide" evidence="5">
    <location>
        <begin position="1"/>
        <end position="23"/>
    </location>
</feature>
<dbReference type="Gene3D" id="2.130.10.10">
    <property type="entry name" value="YVTN repeat-like/Quinoprotein amine dehydrogenase"/>
    <property type="match status" value="2"/>
</dbReference>
<dbReference type="Pfam" id="PF07495">
    <property type="entry name" value="Y_Y_Y"/>
    <property type="match status" value="1"/>
</dbReference>
<dbReference type="InterPro" id="IPR015943">
    <property type="entry name" value="WD40/YVTN_repeat-like_dom_sf"/>
</dbReference>
<dbReference type="Gene3D" id="1.20.5.1930">
    <property type="match status" value="1"/>
</dbReference>
<evidence type="ECO:0000313" key="8">
    <source>
        <dbReference type="Proteomes" id="UP000503117"/>
    </source>
</evidence>
<keyword evidence="2" id="KW-0418">Kinase</keyword>
<feature type="domain" description="Histidine kinase" evidence="6">
    <location>
        <begin position="883"/>
        <end position="968"/>
    </location>
</feature>